<reference evidence="1 2" key="1">
    <citation type="journal article" date="2018" name="New Phytol.">
        <title>Phylogenomics of Endogonaceae and evolution of mycorrhizas within Mucoromycota.</title>
        <authorList>
            <person name="Chang Y."/>
            <person name="Desiro A."/>
            <person name="Na H."/>
            <person name="Sandor L."/>
            <person name="Lipzen A."/>
            <person name="Clum A."/>
            <person name="Barry K."/>
            <person name="Grigoriev I.V."/>
            <person name="Martin F.M."/>
            <person name="Stajich J.E."/>
            <person name="Smith M.E."/>
            <person name="Bonito G."/>
            <person name="Spatafora J.W."/>
        </authorList>
    </citation>
    <scope>NUCLEOTIDE SEQUENCE [LARGE SCALE GENOMIC DNA]</scope>
    <source>
        <strain evidence="1 2">GMNB39</strain>
    </source>
</reference>
<keyword evidence="2" id="KW-1185">Reference proteome</keyword>
<dbReference type="Pfam" id="PF13344">
    <property type="entry name" value="Hydrolase_6"/>
    <property type="match status" value="1"/>
</dbReference>
<evidence type="ECO:0000313" key="2">
    <source>
        <dbReference type="Proteomes" id="UP000268093"/>
    </source>
</evidence>
<dbReference type="GO" id="GO:0016787">
    <property type="term" value="F:hydrolase activity"/>
    <property type="evidence" value="ECO:0007669"/>
    <property type="project" value="UniProtKB-KW"/>
</dbReference>
<dbReference type="SUPFAM" id="SSF56784">
    <property type="entry name" value="HAD-like"/>
    <property type="match status" value="1"/>
</dbReference>
<feature type="non-terminal residue" evidence="1">
    <location>
        <position position="244"/>
    </location>
</feature>
<dbReference type="EMBL" id="RBNI01004317">
    <property type="protein sequence ID" value="RUP47617.1"/>
    <property type="molecule type" value="Genomic_DNA"/>
</dbReference>
<dbReference type="OrthoDB" id="10251048at2759"/>
<proteinExistence type="predicted"/>
<evidence type="ECO:0000313" key="1">
    <source>
        <dbReference type="EMBL" id="RUP47617.1"/>
    </source>
</evidence>
<dbReference type="InterPro" id="IPR036412">
    <property type="entry name" value="HAD-like_sf"/>
</dbReference>
<organism evidence="1 2">
    <name type="scientific">Jimgerdemannia flammicorona</name>
    <dbReference type="NCBI Taxonomy" id="994334"/>
    <lineage>
        <taxon>Eukaryota</taxon>
        <taxon>Fungi</taxon>
        <taxon>Fungi incertae sedis</taxon>
        <taxon>Mucoromycota</taxon>
        <taxon>Mucoromycotina</taxon>
        <taxon>Endogonomycetes</taxon>
        <taxon>Endogonales</taxon>
        <taxon>Endogonaceae</taxon>
        <taxon>Jimgerdemannia</taxon>
    </lineage>
</organism>
<dbReference type="Proteomes" id="UP000268093">
    <property type="component" value="Unassembled WGS sequence"/>
</dbReference>
<accession>A0A433D9S6</accession>
<comment type="caution">
    <text evidence="1">The sequence shown here is derived from an EMBL/GenBank/DDBJ whole genome shotgun (WGS) entry which is preliminary data.</text>
</comment>
<gene>
    <name evidence="1" type="ORF">BC936DRAFT_145528</name>
</gene>
<dbReference type="InterPro" id="IPR006357">
    <property type="entry name" value="HAD-SF_hydro_IIA"/>
</dbReference>
<dbReference type="InterPro" id="IPR023214">
    <property type="entry name" value="HAD_sf"/>
</dbReference>
<sequence length="244" mass="27358">MFLRTLHTTTARSLPPKYGFAFDIDGVLIKVSSLKHPPRFALASISRASPHLPARVSCTRATMYSQRHAAIQLLNGENPSGRRIPWLLLTNGGGITEDKKAEQLSKKLGVHISPQQLVLSHSPMKALIPTFENTPVLVVGGAGHSCREVAERYGFRRVIQPNDILGWQPAIWPFRELSEKERAEAKSHFDFAHERIGAIMVFHDSRDWGRDMQVMIDILRSQNGIIGTVKRDTSVQDVPLYFSN</sequence>
<dbReference type="AlphaFoldDB" id="A0A433D9S6"/>
<name>A0A433D9S6_9FUNG</name>
<protein>
    <submittedName>
        <fullName evidence="1">Haloacid dehalogenase-like hydrolase-domain-containing protein</fullName>
    </submittedName>
</protein>
<keyword evidence="1" id="KW-0378">Hydrolase</keyword>
<dbReference type="Gene3D" id="3.40.50.1000">
    <property type="entry name" value="HAD superfamily/HAD-like"/>
    <property type="match status" value="1"/>
</dbReference>